<dbReference type="SUPFAM" id="SSF53474">
    <property type="entry name" value="alpha/beta-Hydrolases"/>
    <property type="match status" value="1"/>
</dbReference>
<protein>
    <submittedName>
        <fullName evidence="1">Alpha/beta-hydrolase</fullName>
    </submittedName>
</protein>
<keyword evidence="2" id="KW-1185">Reference proteome</keyword>
<dbReference type="GO" id="GO:0072330">
    <property type="term" value="P:monocarboxylic acid biosynthetic process"/>
    <property type="evidence" value="ECO:0007669"/>
    <property type="project" value="UniProtKB-ARBA"/>
</dbReference>
<dbReference type="InterPro" id="IPR029058">
    <property type="entry name" value="AB_hydrolase_fold"/>
</dbReference>
<comment type="caution">
    <text evidence="1">The sequence shown here is derived from an EMBL/GenBank/DDBJ whole genome shotgun (WGS) entry which is preliminary data.</text>
</comment>
<reference evidence="1" key="2">
    <citation type="journal article" date="2023" name="IMA Fungus">
        <title>Comparative genomic study of the Penicillium genus elucidates a diverse pangenome and 15 lateral gene transfer events.</title>
        <authorList>
            <person name="Petersen C."/>
            <person name="Sorensen T."/>
            <person name="Nielsen M.R."/>
            <person name="Sondergaard T.E."/>
            <person name="Sorensen J.L."/>
            <person name="Fitzpatrick D.A."/>
            <person name="Frisvad J.C."/>
            <person name="Nielsen K.L."/>
        </authorList>
    </citation>
    <scope>NUCLEOTIDE SEQUENCE</scope>
    <source>
        <strain evidence="1">IBT 21917</strain>
    </source>
</reference>
<evidence type="ECO:0000313" key="2">
    <source>
        <dbReference type="Proteomes" id="UP001146351"/>
    </source>
</evidence>
<name>A0A9W9I3I4_9EURO</name>
<evidence type="ECO:0000313" key="1">
    <source>
        <dbReference type="EMBL" id="KAJ5165995.1"/>
    </source>
</evidence>
<proteinExistence type="predicted"/>
<dbReference type="OrthoDB" id="190201at2759"/>
<reference evidence="1" key="1">
    <citation type="submission" date="2022-11" db="EMBL/GenBank/DDBJ databases">
        <authorList>
            <person name="Petersen C."/>
        </authorList>
    </citation>
    <scope>NUCLEOTIDE SEQUENCE</scope>
    <source>
        <strain evidence="1">IBT 21917</strain>
    </source>
</reference>
<dbReference type="EMBL" id="JAPQKO010000004">
    <property type="protein sequence ID" value="KAJ5165995.1"/>
    <property type="molecule type" value="Genomic_DNA"/>
</dbReference>
<sequence>MALTYATIPLQIHGITVELSTIYKLSFNAPILCLYGFGSCKEDLAALVLHADLQEYGFIAYDAPGCGHTKSDTHFPMYLNPVEIYRQIEVLRDF</sequence>
<gene>
    <name evidence="1" type="ORF">N7492_006291</name>
</gene>
<accession>A0A9W9I3I4</accession>
<organism evidence="1 2">
    <name type="scientific">Penicillium capsulatum</name>
    <dbReference type="NCBI Taxonomy" id="69766"/>
    <lineage>
        <taxon>Eukaryota</taxon>
        <taxon>Fungi</taxon>
        <taxon>Dikarya</taxon>
        <taxon>Ascomycota</taxon>
        <taxon>Pezizomycotina</taxon>
        <taxon>Eurotiomycetes</taxon>
        <taxon>Eurotiomycetidae</taxon>
        <taxon>Eurotiales</taxon>
        <taxon>Aspergillaceae</taxon>
        <taxon>Penicillium</taxon>
    </lineage>
</organism>
<dbReference type="Proteomes" id="UP001146351">
    <property type="component" value="Unassembled WGS sequence"/>
</dbReference>
<dbReference type="AlphaFoldDB" id="A0A9W9I3I4"/>
<dbReference type="GO" id="GO:0017000">
    <property type="term" value="P:antibiotic biosynthetic process"/>
    <property type="evidence" value="ECO:0007669"/>
    <property type="project" value="UniProtKB-ARBA"/>
</dbReference>